<gene>
    <name evidence="21" type="primary">LOC114651655</name>
</gene>
<dbReference type="SMART" id="SM00429">
    <property type="entry name" value="IPT"/>
    <property type="match status" value="1"/>
</dbReference>
<dbReference type="PROSITE" id="PS01345">
    <property type="entry name" value="COE"/>
    <property type="match status" value="1"/>
</dbReference>
<evidence type="ECO:0000256" key="12">
    <source>
        <dbReference type="ARBA" id="ARBA00023163"/>
    </source>
</evidence>
<reference evidence="21" key="3">
    <citation type="submission" date="2025-09" db="UniProtKB">
        <authorList>
            <consortium name="Ensembl"/>
        </authorList>
    </citation>
    <scope>IDENTIFICATION</scope>
</reference>
<evidence type="ECO:0000256" key="10">
    <source>
        <dbReference type="ARBA" id="ARBA00023125"/>
    </source>
</evidence>
<dbReference type="InterPro" id="IPR032200">
    <property type="entry name" value="COE_DBD"/>
</dbReference>
<comment type="function">
    <text evidence="14">Key pioneer transcription factor of B-cell specification and commitment. Recognizes variations of the palindromic sequence 5'-ATTCCCNNGGGAATT-3'. Operates in a transcription factor network to activate B-cell-specific genes and repress genes associated with alternative cell fates. For instance, positively regulates many B-cell specific genes including BCR or CD40 while repressing genes that direct cells into alternative lineages, including GATA3 and TCF7 for the T-cell lineage. In addition to its role during lymphopoiesis, controls the thermogenic gene program in adipocytes during development and in response to environmental cold.</text>
</comment>
<dbReference type="GO" id="GO:0005634">
    <property type="term" value="C:nucleus"/>
    <property type="evidence" value="ECO:0007669"/>
    <property type="project" value="UniProtKB-SubCell"/>
</dbReference>
<dbReference type="GO" id="GO:0003677">
    <property type="term" value="F:DNA binding"/>
    <property type="evidence" value="ECO:0007669"/>
    <property type="project" value="UniProtKB-KW"/>
</dbReference>
<comment type="subcellular location">
    <subcellularLocation>
        <location evidence="1 18">Nucleus</location>
    </subcellularLocation>
</comment>
<evidence type="ECO:0000256" key="15">
    <source>
        <dbReference type="ARBA" id="ARBA00063670"/>
    </source>
</evidence>
<evidence type="ECO:0000256" key="4">
    <source>
        <dbReference type="ARBA" id="ARBA00022723"/>
    </source>
</evidence>
<keyword evidence="13 18" id="KW-0539">Nucleus</keyword>
<proteinExistence type="inferred from homology"/>
<evidence type="ECO:0000256" key="8">
    <source>
        <dbReference type="ARBA" id="ARBA00022990"/>
    </source>
</evidence>
<reference evidence="21" key="2">
    <citation type="submission" date="2025-08" db="UniProtKB">
        <authorList>
            <consortium name="Ensembl"/>
        </authorList>
    </citation>
    <scope>IDENTIFICATION</scope>
</reference>
<keyword evidence="18" id="KW-0217">Developmental protein</keyword>
<evidence type="ECO:0000256" key="1">
    <source>
        <dbReference type="ARBA" id="ARBA00004123"/>
    </source>
</evidence>
<evidence type="ECO:0000259" key="20">
    <source>
        <dbReference type="SMART" id="SM00429"/>
    </source>
</evidence>
<dbReference type="FunFam" id="2.60.40.10:FF:001696">
    <property type="entry name" value="Transcription factor COE3"/>
    <property type="match status" value="1"/>
</dbReference>
<dbReference type="InterPro" id="IPR002909">
    <property type="entry name" value="IPT_dom"/>
</dbReference>
<accession>A0A8C4RY87</accession>
<dbReference type="InterPro" id="IPR014756">
    <property type="entry name" value="Ig_E-set"/>
</dbReference>
<dbReference type="SUPFAM" id="SSF81296">
    <property type="entry name" value="E set domains"/>
    <property type="match status" value="1"/>
</dbReference>
<evidence type="ECO:0000256" key="13">
    <source>
        <dbReference type="ARBA" id="ARBA00023242"/>
    </source>
</evidence>
<dbReference type="GO" id="GO:0003700">
    <property type="term" value="F:DNA-binding transcription factor activity"/>
    <property type="evidence" value="ECO:0007669"/>
    <property type="project" value="InterPro"/>
</dbReference>
<dbReference type="CDD" id="cd11606">
    <property type="entry name" value="COE_DBD"/>
    <property type="match status" value="1"/>
</dbReference>
<dbReference type="AlphaFoldDB" id="A0A8C4RY87"/>
<keyword evidence="5 18" id="KW-0863">Zinc-finger</keyword>
<organism evidence="21 22">
    <name type="scientific">Erpetoichthys calabaricus</name>
    <name type="common">Rope fish</name>
    <name type="synonym">Calamoichthys calabaricus</name>
    <dbReference type="NCBI Taxonomy" id="27687"/>
    <lineage>
        <taxon>Eukaryota</taxon>
        <taxon>Metazoa</taxon>
        <taxon>Chordata</taxon>
        <taxon>Craniata</taxon>
        <taxon>Vertebrata</taxon>
        <taxon>Euteleostomi</taxon>
        <taxon>Actinopterygii</taxon>
        <taxon>Polypteriformes</taxon>
        <taxon>Polypteridae</taxon>
        <taxon>Erpetoichthys</taxon>
    </lineage>
</organism>
<evidence type="ECO:0000256" key="2">
    <source>
        <dbReference type="ARBA" id="ARBA00010340"/>
    </source>
</evidence>
<evidence type="ECO:0000256" key="14">
    <source>
        <dbReference type="ARBA" id="ARBA00054317"/>
    </source>
</evidence>
<evidence type="ECO:0000256" key="11">
    <source>
        <dbReference type="ARBA" id="ARBA00023159"/>
    </source>
</evidence>
<reference evidence="21" key="1">
    <citation type="submission" date="2021-06" db="EMBL/GenBank/DDBJ databases">
        <authorList>
            <consortium name="Wellcome Sanger Institute Data Sharing"/>
        </authorList>
    </citation>
    <scope>NUCLEOTIDE SEQUENCE [LARGE SCALE GENOMIC DNA]</scope>
</reference>
<dbReference type="InterPro" id="IPR032201">
    <property type="entry name" value="COE_HLH"/>
</dbReference>
<evidence type="ECO:0000313" key="21">
    <source>
        <dbReference type="Ensembl" id="ENSECRP00000006861.1"/>
    </source>
</evidence>
<dbReference type="FunFam" id="1.10.287.4280:FF:000001">
    <property type="entry name" value="transcription factor COE1 isoform X2"/>
    <property type="match status" value="1"/>
</dbReference>
<dbReference type="InterPro" id="IPR018350">
    <property type="entry name" value="Transcription_factor_COE_CS"/>
</dbReference>
<evidence type="ECO:0000256" key="9">
    <source>
        <dbReference type="ARBA" id="ARBA00023015"/>
    </source>
</evidence>
<keyword evidence="6 18" id="KW-0862">Zinc</keyword>
<dbReference type="Ensembl" id="ENSECRT00000006970.1">
    <property type="protein sequence ID" value="ENSECRP00000006861.1"/>
    <property type="gene ID" value="ENSECRG00000004457.1"/>
</dbReference>
<feature type="domain" description="IPT/TIG" evidence="20">
    <location>
        <begin position="222"/>
        <end position="306"/>
    </location>
</feature>
<evidence type="ECO:0000256" key="3">
    <source>
        <dbReference type="ARBA" id="ARBA00022499"/>
    </source>
</evidence>
<evidence type="ECO:0000256" key="5">
    <source>
        <dbReference type="ARBA" id="ARBA00022771"/>
    </source>
</evidence>
<dbReference type="Gene3D" id="1.10.287.4280">
    <property type="match status" value="1"/>
</dbReference>
<dbReference type="Pfam" id="PF16423">
    <property type="entry name" value="COE1_HLH"/>
    <property type="match status" value="1"/>
</dbReference>
<keyword evidence="3" id="KW-1017">Isopeptide bond</keyword>
<keyword evidence="4 18" id="KW-0479">Metal-binding</keyword>
<evidence type="ECO:0000256" key="6">
    <source>
        <dbReference type="ARBA" id="ARBA00022833"/>
    </source>
</evidence>
<feature type="region of interest" description="Disordered" evidence="19">
    <location>
        <begin position="411"/>
        <end position="448"/>
    </location>
</feature>
<dbReference type="GeneTree" id="ENSGT00950000182859"/>
<dbReference type="Proteomes" id="UP000694620">
    <property type="component" value="Chromosome 5"/>
</dbReference>
<dbReference type="InterPro" id="IPR013783">
    <property type="entry name" value="Ig-like_fold"/>
</dbReference>
<protein>
    <recommendedName>
        <fullName evidence="16">Transcription factor COE1</fullName>
    </recommendedName>
    <alternativeName>
        <fullName evidence="17">Early B-cell factor</fullName>
    </alternativeName>
</protein>
<dbReference type="Pfam" id="PF01833">
    <property type="entry name" value="TIG"/>
    <property type="match status" value="1"/>
</dbReference>
<dbReference type="FunFam" id="2.60.40.3180:FF:000004">
    <property type="entry name" value="Transcription factor COE1"/>
    <property type="match status" value="1"/>
</dbReference>
<dbReference type="GO" id="GO:0008270">
    <property type="term" value="F:zinc ion binding"/>
    <property type="evidence" value="ECO:0007669"/>
    <property type="project" value="UniProtKB-KW"/>
</dbReference>
<dbReference type="InterPro" id="IPR038006">
    <property type="entry name" value="COE_IPT"/>
</dbReference>
<dbReference type="Gene3D" id="2.60.40.10">
    <property type="entry name" value="Immunoglobulins"/>
    <property type="match status" value="1"/>
</dbReference>
<name>A0A8C4RY87_ERPCA</name>
<evidence type="ECO:0000256" key="7">
    <source>
        <dbReference type="ARBA" id="ARBA00022843"/>
    </source>
</evidence>
<dbReference type="Pfam" id="PF16422">
    <property type="entry name" value="COE1_DBD"/>
    <property type="match status" value="2"/>
</dbReference>
<sequence length="564" mass="61382">MFSIQESLPRGALTMKEEPLTSGMTPVRSWMQSAGILDANTAAQSGVGLARAHYEKQPPSNLRKSNFFHFVLALYDRQGQPVEIERTSYVDFVEKDKVCISLMAAPIIYEGQDKNPEMCRVLLTHEIMCSRCCDKKSCGNRNETPSDPVIIDRFFLKFFLKCNQNCLKNAGNPRDMRRFQVVVSTTVNVDGHVLAVSDNMFVHNNSKHGRRARRLDPSEAATPCIKAISPSEGWTTGGATVIVIGDNFFDGLQVVFGTMLVWSELITPHAIRVQTPPRHIPGVVEVTLSYKSKQFCKGAPGRFVYTALNEPTIDYGFQRLQKVIPRHPGDPERLPKEVLLKRAADLVEALYGMPHNNQEIILKRAADLTEALYSVPRNHNQLPSLTGSATHSGMMGVNSFSSQLAVNISETSQGNDQGYSRNSNSVSPRGYAPSSTPQQSNYNTITSTMNGYGSTGMTNLGVPGSPSFLNGSTANSPYAIMPSSPPLGASSITLPSSVNTSSSSSSTPAGIFSFSPVNMISAVKQKSAFAPVVRPQTSPPPTCTSTNGNSLQGEHPAPHLKMMY</sequence>
<keyword evidence="22" id="KW-1185">Reference proteome</keyword>
<evidence type="ECO:0000256" key="18">
    <source>
        <dbReference type="RuleBase" id="RU004489"/>
    </source>
</evidence>
<comment type="subunit">
    <text evidence="15">Homodimer. Interacts with ZNF423 and ZNF521, leading to prevent EBF1 to bind DNA and activate target genes. Interacts with CCR4-NOT component CNOT3.</text>
</comment>
<dbReference type="InterPro" id="IPR003523">
    <property type="entry name" value="Transcription_factor_COE"/>
</dbReference>
<dbReference type="InterPro" id="IPR038173">
    <property type="entry name" value="COE_DBD_sf"/>
</dbReference>
<keyword evidence="9 18" id="KW-0805">Transcription regulation</keyword>
<dbReference type="CDD" id="cd01175">
    <property type="entry name" value="IPT_COE"/>
    <property type="match status" value="1"/>
</dbReference>
<evidence type="ECO:0000313" key="22">
    <source>
        <dbReference type="Proteomes" id="UP000694620"/>
    </source>
</evidence>
<dbReference type="Gene3D" id="2.60.40.3180">
    <property type="entry name" value="Transcription factor COE1, DNA-binding domain"/>
    <property type="match status" value="2"/>
</dbReference>
<comment type="similarity">
    <text evidence="2 18">Belongs to the COE family.</text>
</comment>
<keyword evidence="10 18" id="KW-0238">DNA-binding</keyword>
<dbReference type="PANTHER" id="PTHR10747">
    <property type="entry name" value="TRANSCRIPTION FACTOR COE FAMILY MEMBER"/>
    <property type="match status" value="1"/>
</dbReference>
<keyword evidence="7" id="KW-0832">Ubl conjugation</keyword>
<keyword evidence="8" id="KW-0007">Acetylation</keyword>
<feature type="region of interest" description="Disordered" evidence="19">
    <location>
        <begin position="531"/>
        <end position="564"/>
    </location>
</feature>
<keyword evidence="11" id="KW-0010">Activator</keyword>
<evidence type="ECO:0000256" key="19">
    <source>
        <dbReference type="SAM" id="MobiDB-lite"/>
    </source>
</evidence>
<keyword evidence="12 18" id="KW-0804">Transcription</keyword>
<evidence type="ECO:0000256" key="16">
    <source>
        <dbReference type="ARBA" id="ARBA00067873"/>
    </source>
</evidence>
<evidence type="ECO:0000256" key="17">
    <source>
        <dbReference type="ARBA" id="ARBA00076923"/>
    </source>
</evidence>